<dbReference type="RefSeq" id="WP_199704444.1">
    <property type="nucleotide sequence ID" value="NZ_JAEMNV010000003.1"/>
</dbReference>
<evidence type="ECO:0000313" key="5">
    <source>
        <dbReference type="EMBL" id="MBJ8339728.1"/>
    </source>
</evidence>
<comment type="caution">
    <text evidence="5">The sequence shown here is derived from an EMBL/GenBank/DDBJ whole genome shotgun (WGS) entry which is preliminary data.</text>
</comment>
<evidence type="ECO:0000313" key="6">
    <source>
        <dbReference type="Proteomes" id="UP000655868"/>
    </source>
</evidence>
<accession>A0A934NQZ6</accession>
<dbReference type="Gene3D" id="1.10.357.10">
    <property type="entry name" value="Tetracycline Repressor, domain 2"/>
    <property type="match status" value="1"/>
</dbReference>
<keyword evidence="1 2" id="KW-0238">DNA-binding</keyword>
<dbReference type="PANTHER" id="PTHR30055:SF160">
    <property type="entry name" value="TRANSCRIPTIONAL REGULATORY PROTEIN (PROBABLY ASNC-FAMILY)-RELATED"/>
    <property type="match status" value="1"/>
</dbReference>
<dbReference type="GO" id="GO:0003700">
    <property type="term" value="F:DNA-binding transcription factor activity"/>
    <property type="evidence" value="ECO:0007669"/>
    <property type="project" value="TreeGrafter"/>
</dbReference>
<evidence type="ECO:0000256" key="1">
    <source>
        <dbReference type="ARBA" id="ARBA00023125"/>
    </source>
</evidence>
<dbReference type="Pfam" id="PF00440">
    <property type="entry name" value="TetR_N"/>
    <property type="match status" value="1"/>
</dbReference>
<dbReference type="InterPro" id="IPR045823">
    <property type="entry name" value="TetR_C_32"/>
</dbReference>
<evidence type="ECO:0000256" key="2">
    <source>
        <dbReference type="PROSITE-ProRule" id="PRU00335"/>
    </source>
</evidence>
<gene>
    <name evidence="5" type="ORF">JGU71_12605</name>
</gene>
<dbReference type="Pfam" id="PF19344">
    <property type="entry name" value="TetR_C_32"/>
    <property type="match status" value="1"/>
</dbReference>
<dbReference type="SUPFAM" id="SSF48498">
    <property type="entry name" value="Tetracyclin repressor-like, C-terminal domain"/>
    <property type="match status" value="1"/>
</dbReference>
<dbReference type="PROSITE" id="PS50977">
    <property type="entry name" value="HTH_TETR_2"/>
    <property type="match status" value="1"/>
</dbReference>
<dbReference type="SUPFAM" id="SSF46689">
    <property type="entry name" value="Homeodomain-like"/>
    <property type="match status" value="1"/>
</dbReference>
<sequence length="240" mass="26562">MHPIPEGATLTTKDARAQKPDGRKRRWREHKVARREELVDGTLAAIRKLGATIGMDQIAAEIGVSKTVLYRYFTDKNDLTNAAMSRFVETILAPRLYQAIGEQLEEYDLVHSAITAYVETIASDTEIYLYVMSNGAGPHQDAVADSERMIAELVAVVVGQRARALGYDSGGATPWAYSIVGGIQLATHWWISNKSMTSDDLIDYLTMMIWGAIESIAKNRGSAAEFKSQKHVLPEPNHQV</sequence>
<dbReference type="Proteomes" id="UP000655868">
    <property type="component" value="Unassembled WGS sequence"/>
</dbReference>
<protein>
    <submittedName>
        <fullName evidence="5">TetR/AcrR family transcriptional regulator</fullName>
    </submittedName>
</protein>
<dbReference type="InterPro" id="IPR050109">
    <property type="entry name" value="HTH-type_TetR-like_transc_reg"/>
</dbReference>
<proteinExistence type="predicted"/>
<dbReference type="InterPro" id="IPR036271">
    <property type="entry name" value="Tet_transcr_reg_TetR-rel_C_sf"/>
</dbReference>
<dbReference type="GO" id="GO:0000976">
    <property type="term" value="F:transcription cis-regulatory region binding"/>
    <property type="evidence" value="ECO:0007669"/>
    <property type="project" value="TreeGrafter"/>
</dbReference>
<dbReference type="EMBL" id="JAEMNV010000003">
    <property type="protein sequence ID" value="MBJ8339728.1"/>
    <property type="molecule type" value="Genomic_DNA"/>
</dbReference>
<dbReference type="InterPro" id="IPR009057">
    <property type="entry name" value="Homeodomain-like_sf"/>
</dbReference>
<feature type="DNA-binding region" description="H-T-H motif" evidence="2">
    <location>
        <begin position="54"/>
        <end position="73"/>
    </location>
</feature>
<reference evidence="5" key="1">
    <citation type="submission" date="2020-12" db="EMBL/GenBank/DDBJ databases">
        <title>Antrihabitans popcorni sp. nov. and Antrihabitans auranticaus sp. nov., isolated from a larva cave.</title>
        <authorList>
            <person name="Lee S.D."/>
            <person name="Kim I.S."/>
        </authorList>
    </citation>
    <scope>NUCLEOTIDE SEQUENCE</scope>
    <source>
        <strain evidence="5">YC3-6</strain>
    </source>
</reference>
<dbReference type="AlphaFoldDB" id="A0A934NQZ6"/>
<dbReference type="PANTHER" id="PTHR30055">
    <property type="entry name" value="HTH-TYPE TRANSCRIPTIONAL REGULATOR RUTR"/>
    <property type="match status" value="1"/>
</dbReference>
<feature type="region of interest" description="Disordered" evidence="3">
    <location>
        <begin position="1"/>
        <end position="29"/>
    </location>
</feature>
<organism evidence="5 6">
    <name type="scientific">Antrihabitans stalagmiti</name>
    <dbReference type="NCBI Taxonomy" id="2799499"/>
    <lineage>
        <taxon>Bacteria</taxon>
        <taxon>Bacillati</taxon>
        <taxon>Actinomycetota</taxon>
        <taxon>Actinomycetes</taxon>
        <taxon>Mycobacteriales</taxon>
        <taxon>Nocardiaceae</taxon>
        <taxon>Antrihabitans</taxon>
    </lineage>
</organism>
<evidence type="ECO:0000256" key="3">
    <source>
        <dbReference type="SAM" id="MobiDB-lite"/>
    </source>
</evidence>
<feature type="domain" description="HTH tetR-type" evidence="4">
    <location>
        <begin position="32"/>
        <end position="91"/>
    </location>
</feature>
<name>A0A934NQZ6_9NOCA</name>
<evidence type="ECO:0000259" key="4">
    <source>
        <dbReference type="PROSITE" id="PS50977"/>
    </source>
</evidence>
<keyword evidence="6" id="KW-1185">Reference proteome</keyword>
<dbReference type="InterPro" id="IPR001647">
    <property type="entry name" value="HTH_TetR"/>
</dbReference>